<feature type="transmembrane region" description="Helical" evidence="1">
    <location>
        <begin position="44"/>
        <end position="63"/>
    </location>
</feature>
<keyword evidence="1" id="KW-1133">Transmembrane helix</keyword>
<evidence type="ECO:0000313" key="2">
    <source>
        <dbReference type="EMBL" id="UOF89915.1"/>
    </source>
</evidence>
<keyword evidence="3" id="KW-1185">Reference proteome</keyword>
<sequence length="83" mass="9191">MIRYILWLSMFGIVVLAGEGVNLIKQAILTKLAEPAATVWPDMTLGALLMVGGVSFIGGYMHYRDQKRGRIKKSIGRKQTTPL</sequence>
<dbReference type="Pfam" id="PF11118">
    <property type="entry name" value="DUF2627"/>
    <property type="match status" value="1"/>
</dbReference>
<reference evidence="2" key="1">
    <citation type="submission" date="2021-12" db="EMBL/GenBank/DDBJ databases">
        <title>Alicyclobacillaceae gen. nov., sp. nov., isolated from chalcocite enrichment system.</title>
        <authorList>
            <person name="Jiang Z."/>
        </authorList>
    </citation>
    <scope>NUCLEOTIDE SEQUENCE</scope>
    <source>
        <strain evidence="2">MYW30-H2</strain>
    </source>
</reference>
<organism evidence="2 3">
    <name type="scientific">Fodinisporobacter ferrooxydans</name>
    <dbReference type="NCBI Taxonomy" id="2901836"/>
    <lineage>
        <taxon>Bacteria</taxon>
        <taxon>Bacillati</taxon>
        <taxon>Bacillota</taxon>
        <taxon>Bacilli</taxon>
        <taxon>Bacillales</taxon>
        <taxon>Alicyclobacillaceae</taxon>
        <taxon>Fodinisporobacter</taxon>
    </lineage>
</organism>
<keyword evidence="1" id="KW-0812">Transmembrane</keyword>
<accession>A0ABY4CHG5</accession>
<dbReference type="Proteomes" id="UP000830167">
    <property type="component" value="Chromosome"/>
</dbReference>
<dbReference type="RefSeq" id="WP_347436611.1">
    <property type="nucleotide sequence ID" value="NZ_CP089291.1"/>
</dbReference>
<proteinExistence type="predicted"/>
<dbReference type="InterPro" id="IPR020138">
    <property type="entry name" value="Uncharacterised_YqzF"/>
</dbReference>
<evidence type="ECO:0000256" key="1">
    <source>
        <dbReference type="SAM" id="Phobius"/>
    </source>
</evidence>
<name>A0ABY4CHG5_9BACL</name>
<dbReference type="EMBL" id="CP089291">
    <property type="protein sequence ID" value="UOF89915.1"/>
    <property type="molecule type" value="Genomic_DNA"/>
</dbReference>
<gene>
    <name evidence="2" type="ORF">LSG31_18905</name>
</gene>
<keyword evidence="1" id="KW-0472">Membrane</keyword>
<evidence type="ECO:0000313" key="3">
    <source>
        <dbReference type="Proteomes" id="UP000830167"/>
    </source>
</evidence>
<protein>
    <submittedName>
        <fullName evidence="2">DUF2627 family protein</fullName>
    </submittedName>
</protein>